<dbReference type="RefSeq" id="WP_126126275.1">
    <property type="nucleotide sequence ID" value="NZ_CP034464.1"/>
</dbReference>
<keyword evidence="2 4" id="KW-0238">DNA-binding</keyword>
<reference evidence="6 7" key="1">
    <citation type="journal article" date="2011" name="Int. J. Syst. Evol. Microbiol.">
        <title>Description of Undibacterium oligocarboniphilum sp. nov., isolated from purified water, and Undibacterium pigrum strain CCUG 49012 as the type strain of Undibacterium parvum sp. nov., and emended descriptions of the genus Undibacterium and the species Undibacterium pigrum.</title>
        <authorList>
            <person name="Eder W."/>
            <person name="Wanner G."/>
            <person name="Ludwig W."/>
            <person name="Busse H.J."/>
            <person name="Ziemke-Kageler F."/>
            <person name="Lang E."/>
        </authorList>
    </citation>
    <scope>NUCLEOTIDE SEQUENCE [LARGE SCALE GENOMIC DNA]</scope>
    <source>
        <strain evidence="6 7">DSM 23061</strain>
    </source>
</reference>
<dbReference type="Gene3D" id="1.10.357.10">
    <property type="entry name" value="Tetracycline Repressor, domain 2"/>
    <property type="match status" value="1"/>
</dbReference>
<dbReference type="PANTHER" id="PTHR47506:SF7">
    <property type="entry name" value="TRANSCRIPTIONAL REGULATORY PROTEIN"/>
    <property type="match status" value="1"/>
</dbReference>
<protein>
    <submittedName>
        <fullName evidence="6">TetR/AcrR family transcriptional regulator</fullName>
    </submittedName>
</protein>
<dbReference type="InterPro" id="IPR036271">
    <property type="entry name" value="Tet_transcr_reg_TetR-rel_C_sf"/>
</dbReference>
<dbReference type="Proteomes" id="UP000275663">
    <property type="component" value="Chromosome"/>
</dbReference>
<evidence type="ECO:0000256" key="4">
    <source>
        <dbReference type="PROSITE-ProRule" id="PRU00335"/>
    </source>
</evidence>
<dbReference type="PRINTS" id="PR00455">
    <property type="entry name" value="HTHTETR"/>
</dbReference>
<dbReference type="KEGG" id="upv:EJN92_01870"/>
<evidence type="ECO:0000313" key="6">
    <source>
        <dbReference type="EMBL" id="AZP10876.1"/>
    </source>
</evidence>
<keyword evidence="7" id="KW-1185">Reference proteome</keyword>
<evidence type="ECO:0000256" key="3">
    <source>
        <dbReference type="ARBA" id="ARBA00023163"/>
    </source>
</evidence>
<dbReference type="EMBL" id="CP034464">
    <property type="protein sequence ID" value="AZP10876.1"/>
    <property type="molecule type" value="Genomic_DNA"/>
</dbReference>
<dbReference type="GO" id="GO:0003677">
    <property type="term" value="F:DNA binding"/>
    <property type="evidence" value="ECO:0007669"/>
    <property type="project" value="UniProtKB-UniRule"/>
</dbReference>
<keyword evidence="3" id="KW-0804">Transcription</keyword>
<feature type="domain" description="HTH tetR-type" evidence="5">
    <location>
        <begin position="8"/>
        <end position="68"/>
    </location>
</feature>
<dbReference type="PROSITE" id="PS50977">
    <property type="entry name" value="HTH_TETR_2"/>
    <property type="match status" value="1"/>
</dbReference>
<name>A0A3Q9BNB6_9BURK</name>
<dbReference type="Gene3D" id="1.10.10.60">
    <property type="entry name" value="Homeodomain-like"/>
    <property type="match status" value="1"/>
</dbReference>
<dbReference type="SUPFAM" id="SSF46689">
    <property type="entry name" value="Homeodomain-like"/>
    <property type="match status" value="1"/>
</dbReference>
<dbReference type="Pfam" id="PF00440">
    <property type="entry name" value="TetR_N"/>
    <property type="match status" value="1"/>
</dbReference>
<dbReference type="InterPro" id="IPR001647">
    <property type="entry name" value="HTH_TetR"/>
</dbReference>
<evidence type="ECO:0000259" key="5">
    <source>
        <dbReference type="PROSITE" id="PS50977"/>
    </source>
</evidence>
<feature type="DNA-binding region" description="H-T-H motif" evidence="4">
    <location>
        <begin position="31"/>
        <end position="50"/>
    </location>
</feature>
<dbReference type="SUPFAM" id="SSF48498">
    <property type="entry name" value="Tetracyclin repressor-like, C-terminal domain"/>
    <property type="match status" value="1"/>
</dbReference>
<evidence type="ECO:0000313" key="7">
    <source>
        <dbReference type="Proteomes" id="UP000275663"/>
    </source>
</evidence>
<dbReference type="PANTHER" id="PTHR47506">
    <property type="entry name" value="TRANSCRIPTIONAL REGULATORY PROTEIN"/>
    <property type="match status" value="1"/>
</dbReference>
<sequence length="197" mass="21518">MSRNEQKLQTRQRILEGAGRGFRKGGFAGVGVDGLAKEAGVTSGAFYVHFDSKAHAFREVVIHGMSILKNGLLQFQREHGKQWWHLFVHFYLNERRICDLSDSCVLPSLTSEVVRSDELSRTAFETELREVAKLIATGPASVDLPKDVESAFAALACLIGGVSLARAVSDPDLAQTIATAVARALLPQHSLKSSKKE</sequence>
<dbReference type="OrthoDB" id="9798857at2"/>
<evidence type="ECO:0000256" key="1">
    <source>
        <dbReference type="ARBA" id="ARBA00023015"/>
    </source>
</evidence>
<evidence type="ECO:0000256" key="2">
    <source>
        <dbReference type="ARBA" id="ARBA00023125"/>
    </source>
</evidence>
<accession>A0A3Q9BNB6</accession>
<organism evidence="6 7">
    <name type="scientific">Undibacterium parvum</name>
    <dbReference type="NCBI Taxonomy" id="401471"/>
    <lineage>
        <taxon>Bacteria</taxon>
        <taxon>Pseudomonadati</taxon>
        <taxon>Pseudomonadota</taxon>
        <taxon>Betaproteobacteria</taxon>
        <taxon>Burkholderiales</taxon>
        <taxon>Oxalobacteraceae</taxon>
        <taxon>Undibacterium</taxon>
    </lineage>
</organism>
<proteinExistence type="predicted"/>
<dbReference type="InterPro" id="IPR009057">
    <property type="entry name" value="Homeodomain-like_sf"/>
</dbReference>
<dbReference type="AlphaFoldDB" id="A0A3Q9BNB6"/>
<gene>
    <name evidence="6" type="ORF">EJN92_01870</name>
</gene>
<keyword evidence="1" id="KW-0805">Transcription regulation</keyword>